<dbReference type="EMBL" id="BTHG01000002">
    <property type="protein sequence ID" value="GMN89244.1"/>
    <property type="molecule type" value="Genomic_DNA"/>
</dbReference>
<evidence type="ECO:0000313" key="1">
    <source>
        <dbReference type="EMBL" id="GMN89244.1"/>
    </source>
</evidence>
<name>A0ABQ6PFL0_9GAMM</name>
<organism evidence="1 2">
    <name type="scientific">Francisella sciaenopsi</name>
    <dbReference type="NCBI Taxonomy" id="3055034"/>
    <lineage>
        <taxon>Bacteria</taxon>
        <taxon>Pseudomonadati</taxon>
        <taxon>Pseudomonadota</taxon>
        <taxon>Gammaproteobacteria</taxon>
        <taxon>Thiotrichales</taxon>
        <taxon>Francisellaceae</taxon>
        <taxon>Francisella</taxon>
    </lineage>
</organism>
<keyword evidence="2" id="KW-1185">Reference proteome</keyword>
<comment type="caution">
    <text evidence="1">The sequence shown here is derived from an EMBL/GenBank/DDBJ whole genome shotgun (WGS) entry which is preliminary data.</text>
</comment>
<protein>
    <submittedName>
        <fullName evidence="1">Uncharacterized protein</fullName>
    </submittedName>
</protein>
<accession>A0ABQ6PFL0</accession>
<evidence type="ECO:0000313" key="2">
    <source>
        <dbReference type="Proteomes" id="UP001628164"/>
    </source>
</evidence>
<dbReference type="Proteomes" id="UP001628164">
    <property type="component" value="Unassembled WGS sequence"/>
</dbReference>
<proteinExistence type="predicted"/>
<gene>
    <name evidence="1" type="ORF">fsci_07300</name>
</gene>
<reference evidence="1 2" key="1">
    <citation type="journal article" date="2024" name="Dis. Aquat. Organ.">
        <title>Francisella sciaenopsi sp. nov. isolated from diseased red drum Sciaenops ocellatus in Florida, USA.</title>
        <authorList>
            <person name="Kawahara M."/>
            <person name="Cody T.T."/>
            <person name="Yanong R.P.E."/>
            <person name="Henderson E."/>
            <person name="Yazdi Z."/>
            <person name="Soto E."/>
        </authorList>
    </citation>
    <scope>NUCLEOTIDE SEQUENCE [LARGE SCALE GENOMIC DNA]</scope>
    <source>
        <strain evidence="1 2">R22-20-7</strain>
    </source>
</reference>
<sequence length="54" mass="6264">MAFEKPNATDIPNMRINILLKSSNIFIPKNEDNLVLYIINNDNQYHLIRGSFLS</sequence>